<evidence type="ECO:0000313" key="2">
    <source>
        <dbReference type="Proteomes" id="UP000309997"/>
    </source>
</evidence>
<comment type="caution">
    <text evidence="1">The sequence shown here is derived from an EMBL/GenBank/DDBJ whole genome shotgun (WGS) entry which is preliminary data.</text>
</comment>
<sequence length="93" mass="9571">MTIEAAMASNGWEVVKSKKARKSPGIPVGATHVADQVPTTPPKGKAPVISSSGGICTSECNPRIINNGKELVGAVLHRKDPHVVPVGTTTMCG</sequence>
<gene>
    <name evidence="1" type="ORF">D5086_027108</name>
</gene>
<protein>
    <submittedName>
        <fullName evidence="1">Uncharacterized protein</fullName>
    </submittedName>
</protein>
<proteinExistence type="predicted"/>
<accession>A0ACC4B5E6</accession>
<dbReference type="EMBL" id="RCHU02000014">
    <property type="protein sequence ID" value="KAL3573204.1"/>
    <property type="molecule type" value="Genomic_DNA"/>
</dbReference>
<name>A0ACC4B5E6_POPAL</name>
<organism evidence="1 2">
    <name type="scientific">Populus alba</name>
    <name type="common">White poplar</name>
    <dbReference type="NCBI Taxonomy" id="43335"/>
    <lineage>
        <taxon>Eukaryota</taxon>
        <taxon>Viridiplantae</taxon>
        <taxon>Streptophyta</taxon>
        <taxon>Embryophyta</taxon>
        <taxon>Tracheophyta</taxon>
        <taxon>Spermatophyta</taxon>
        <taxon>Magnoliopsida</taxon>
        <taxon>eudicotyledons</taxon>
        <taxon>Gunneridae</taxon>
        <taxon>Pentapetalae</taxon>
        <taxon>rosids</taxon>
        <taxon>fabids</taxon>
        <taxon>Malpighiales</taxon>
        <taxon>Salicaceae</taxon>
        <taxon>Saliceae</taxon>
        <taxon>Populus</taxon>
    </lineage>
</organism>
<keyword evidence="2" id="KW-1185">Reference proteome</keyword>
<evidence type="ECO:0000313" key="1">
    <source>
        <dbReference type="EMBL" id="KAL3573204.1"/>
    </source>
</evidence>
<reference evidence="1 2" key="1">
    <citation type="journal article" date="2024" name="Plant Biotechnol. J.">
        <title>Genome and CRISPR/Cas9 system of a widespread forest tree (Populus alba) in the world.</title>
        <authorList>
            <person name="Liu Y.J."/>
            <person name="Jiang P.F."/>
            <person name="Han X.M."/>
            <person name="Li X.Y."/>
            <person name="Wang H.M."/>
            <person name="Wang Y.J."/>
            <person name="Wang X.X."/>
            <person name="Zeng Q.Y."/>
        </authorList>
    </citation>
    <scope>NUCLEOTIDE SEQUENCE [LARGE SCALE GENOMIC DNA]</scope>
    <source>
        <strain evidence="2">cv. PAL-ZL1</strain>
    </source>
</reference>
<dbReference type="Proteomes" id="UP000309997">
    <property type="component" value="Unassembled WGS sequence"/>
</dbReference>